<feature type="non-terminal residue" evidence="2">
    <location>
        <position position="503"/>
    </location>
</feature>
<dbReference type="AlphaFoldDB" id="A0A314L0E1"/>
<evidence type="ECO:0000256" key="1">
    <source>
        <dbReference type="SAM" id="Phobius"/>
    </source>
</evidence>
<organism evidence="2 3">
    <name type="scientific">Nicotiana attenuata</name>
    <name type="common">Coyote tobacco</name>
    <dbReference type="NCBI Taxonomy" id="49451"/>
    <lineage>
        <taxon>Eukaryota</taxon>
        <taxon>Viridiplantae</taxon>
        <taxon>Streptophyta</taxon>
        <taxon>Embryophyta</taxon>
        <taxon>Tracheophyta</taxon>
        <taxon>Spermatophyta</taxon>
        <taxon>Magnoliopsida</taxon>
        <taxon>eudicotyledons</taxon>
        <taxon>Gunneridae</taxon>
        <taxon>Pentapetalae</taxon>
        <taxon>asterids</taxon>
        <taxon>lamiids</taxon>
        <taxon>Solanales</taxon>
        <taxon>Solanaceae</taxon>
        <taxon>Nicotianoideae</taxon>
        <taxon>Nicotianeae</taxon>
        <taxon>Nicotiana</taxon>
    </lineage>
</organism>
<proteinExistence type="predicted"/>
<accession>A0A314L0E1</accession>
<feature type="transmembrane region" description="Helical" evidence="1">
    <location>
        <begin position="140"/>
        <end position="160"/>
    </location>
</feature>
<dbReference type="EMBL" id="MJEQ01000608">
    <property type="protein sequence ID" value="OIT35118.1"/>
    <property type="molecule type" value="Genomic_DNA"/>
</dbReference>
<sequence>MKTVPRDLFNISDQYESDVPYCYENEPYENSMSPSIPNDDGEVVLVRSDVPATIIDVPPEGYRAQEAFLHSISATLHSVSAFSAFLHYISAISAFLHSVSACLHRVSAFSALLHSVSAFLHSISANLHSVSAFSAFLHSFYAFSAFLHCVSAFSAFLHIVSAFSAFSAFLHIVSAFSAFLHIILGFLHSVLHFRVAMNAGAKKKGLNPNKAQSPMKKIGFDFQFRSSAELAKQFQIKKEKLAHDKEHRIVKEQAPVTHKRKHLMPTISNAREGQSRQRLIQPEESFQQQGNGKLPMHKSIIQLSSKEALNTSHMIGRKQGEGEICKKVKRKPVLSATSLDHFLEKNGIYVGGEKQPDNQPVDGFRSMPSPLVDEHNIELDDFAAQEVGEDECVRDKAMDVDSTTGGTSDKKKVRGQTKCKMIHARNFEERQEVAFDKGQAVGPTGKRVSELSNFIGTIARNPRFITLLFTSWHAVADDIKQRMWEYVNRKERNGLWMVFAMLG</sequence>
<dbReference type="Proteomes" id="UP000187609">
    <property type="component" value="Unassembled WGS sequence"/>
</dbReference>
<keyword evidence="1" id="KW-0812">Transmembrane</keyword>
<protein>
    <submittedName>
        <fullName evidence="2">Uncharacterized protein</fullName>
    </submittedName>
</protein>
<evidence type="ECO:0000313" key="2">
    <source>
        <dbReference type="EMBL" id="OIT35118.1"/>
    </source>
</evidence>
<keyword evidence="1" id="KW-1133">Transmembrane helix</keyword>
<feature type="transmembrane region" description="Helical" evidence="1">
    <location>
        <begin position="108"/>
        <end position="128"/>
    </location>
</feature>
<dbReference type="Gramene" id="OIT35118">
    <property type="protein sequence ID" value="OIT35118"/>
    <property type="gene ID" value="A4A49_23161"/>
</dbReference>
<reference evidence="2" key="1">
    <citation type="submission" date="2016-11" db="EMBL/GenBank/DDBJ databases">
        <title>The genome of Nicotiana attenuata.</title>
        <authorList>
            <person name="Xu S."/>
            <person name="Brockmoeller T."/>
            <person name="Gaquerel E."/>
            <person name="Navarro A."/>
            <person name="Kuhl H."/>
            <person name="Gase K."/>
            <person name="Ling Z."/>
            <person name="Zhou W."/>
            <person name="Kreitzer C."/>
            <person name="Stanke M."/>
            <person name="Tang H."/>
            <person name="Lyons E."/>
            <person name="Pandey P."/>
            <person name="Pandey S.P."/>
            <person name="Timmermann B."/>
            <person name="Baldwin I.T."/>
        </authorList>
    </citation>
    <scope>NUCLEOTIDE SEQUENCE [LARGE SCALE GENOMIC DNA]</scope>
    <source>
        <strain evidence="2">UT</strain>
    </source>
</reference>
<evidence type="ECO:0000313" key="3">
    <source>
        <dbReference type="Proteomes" id="UP000187609"/>
    </source>
</evidence>
<keyword evidence="1" id="KW-0472">Membrane</keyword>
<keyword evidence="3" id="KW-1185">Reference proteome</keyword>
<name>A0A314L0E1_NICAT</name>
<feature type="transmembrane region" description="Helical" evidence="1">
    <location>
        <begin position="166"/>
        <end position="187"/>
    </location>
</feature>
<comment type="caution">
    <text evidence="2">The sequence shown here is derived from an EMBL/GenBank/DDBJ whole genome shotgun (WGS) entry which is preliminary data.</text>
</comment>
<gene>
    <name evidence="2" type="ORF">A4A49_23161</name>
</gene>
<feature type="transmembrane region" description="Helical" evidence="1">
    <location>
        <begin position="72"/>
        <end position="96"/>
    </location>
</feature>